<dbReference type="SMART" id="SM00448">
    <property type="entry name" value="REC"/>
    <property type="match status" value="1"/>
</dbReference>
<dbReference type="EMBL" id="BSOY01000024">
    <property type="protein sequence ID" value="GLS01338.1"/>
    <property type="molecule type" value="Genomic_DNA"/>
</dbReference>
<dbReference type="Pfam" id="PF00072">
    <property type="entry name" value="Response_reg"/>
    <property type="match status" value="1"/>
</dbReference>
<dbReference type="Proteomes" id="UP001156921">
    <property type="component" value="Unassembled WGS sequence"/>
</dbReference>
<dbReference type="InterPro" id="IPR029016">
    <property type="entry name" value="GAF-like_dom_sf"/>
</dbReference>
<dbReference type="InterPro" id="IPR011006">
    <property type="entry name" value="CheY-like_superfamily"/>
</dbReference>
<evidence type="ECO:0000259" key="8">
    <source>
        <dbReference type="PROSITE" id="PS50112"/>
    </source>
</evidence>
<dbReference type="SUPFAM" id="SSF47384">
    <property type="entry name" value="Homodimeric domain of signal transducing histidine kinase"/>
    <property type="match status" value="1"/>
</dbReference>
<dbReference type="Gene3D" id="3.30.450.20">
    <property type="entry name" value="PAS domain"/>
    <property type="match status" value="2"/>
</dbReference>
<dbReference type="SUPFAM" id="SSF55785">
    <property type="entry name" value="PYP-like sensor domain (PAS domain)"/>
    <property type="match status" value="2"/>
</dbReference>
<dbReference type="CDD" id="cd00130">
    <property type="entry name" value="PAS"/>
    <property type="match status" value="2"/>
</dbReference>
<dbReference type="NCBIfam" id="TIGR00229">
    <property type="entry name" value="sensory_box"/>
    <property type="match status" value="2"/>
</dbReference>
<comment type="caution">
    <text evidence="10">The sequence shown here is derived from an EMBL/GenBank/DDBJ whole genome shotgun (WGS) entry which is preliminary data.</text>
</comment>
<dbReference type="CDD" id="cd16922">
    <property type="entry name" value="HATPase_EvgS-ArcB-TorS-like"/>
    <property type="match status" value="1"/>
</dbReference>
<dbReference type="PRINTS" id="PR00344">
    <property type="entry name" value="BCTRLSENSOR"/>
</dbReference>
<dbReference type="CDD" id="cd17546">
    <property type="entry name" value="REC_hyHK_CKI1_RcsC-like"/>
    <property type="match status" value="1"/>
</dbReference>
<dbReference type="InterPro" id="IPR004358">
    <property type="entry name" value="Sig_transdc_His_kin-like_C"/>
</dbReference>
<dbReference type="SMART" id="SM00086">
    <property type="entry name" value="PAC"/>
    <property type="match status" value="2"/>
</dbReference>
<feature type="domain" description="PAS" evidence="8">
    <location>
        <begin position="293"/>
        <end position="363"/>
    </location>
</feature>
<dbReference type="Pfam" id="PF02518">
    <property type="entry name" value="HATPase_c"/>
    <property type="match status" value="1"/>
</dbReference>
<dbReference type="RefSeq" id="WP_284222195.1">
    <property type="nucleotide sequence ID" value="NZ_BSOY01000024.1"/>
</dbReference>
<evidence type="ECO:0000256" key="3">
    <source>
        <dbReference type="ARBA" id="ARBA00022553"/>
    </source>
</evidence>
<dbReference type="Gene3D" id="1.10.287.130">
    <property type="match status" value="1"/>
</dbReference>
<evidence type="ECO:0000259" key="9">
    <source>
        <dbReference type="PROSITE" id="PS50113"/>
    </source>
</evidence>
<dbReference type="SUPFAM" id="SSF55874">
    <property type="entry name" value="ATPase domain of HSP90 chaperone/DNA topoisomerase II/histidine kinase"/>
    <property type="match status" value="1"/>
</dbReference>
<feature type="domain" description="PAC" evidence="9">
    <location>
        <begin position="369"/>
        <end position="421"/>
    </location>
</feature>
<evidence type="ECO:0000313" key="11">
    <source>
        <dbReference type="Proteomes" id="UP001156921"/>
    </source>
</evidence>
<dbReference type="EC" id="2.7.13.3" evidence="2"/>
<keyword evidence="4" id="KW-0902">Two-component regulatory system</keyword>
<dbReference type="PROSITE" id="PS50113">
    <property type="entry name" value="PAC"/>
    <property type="match status" value="2"/>
</dbReference>
<dbReference type="SMART" id="SM00091">
    <property type="entry name" value="PAS"/>
    <property type="match status" value="2"/>
</dbReference>
<accession>A0ABQ6BN88</accession>
<keyword evidence="3 5" id="KW-0597">Phosphoprotein</keyword>
<feature type="domain" description="Histidine kinase" evidence="6">
    <location>
        <begin position="439"/>
        <end position="656"/>
    </location>
</feature>
<name>A0ABQ6BN88_9CAUL</name>
<dbReference type="SMART" id="SM00387">
    <property type="entry name" value="HATPase_c"/>
    <property type="match status" value="1"/>
</dbReference>
<keyword evidence="10" id="KW-0808">Transferase</keyword>
<evidence type="ECO:0000313" key="10">
    <source>
        <dbReference type="EMBL" id="GLS01338.1"/>
    </source>
</evidence>
<evidence type="ECO:0000256" key="1">
    <source>
        <dbReference type="ARBA" id="ARBA00000085"/>
    </source>
</evidence>
<dbReference type="InterPro" id="IPR001789">
    <property type="entry name" value="Sig_transdc_resp-reg_receiver"/>
</dbReference>
<dbReference type="InterPro" id="IPR013655">
    <property type="entry name" value="PAS_fold_3"/>
</dbReference>
<dbReference type="InterPro" id="IPR035965">
    <property type="entry name" value="PAS-like_dom_sf"/>
</dbReference>
<dbReference type="GO" id="GO:0016301">
    <property type="term" value="F:kinase activity"/>
    <property type="evidence" value="ECO:0007669"/>
    <property type="project" value="UniProtKB-KW"/>
</dbReference>
<dbReference type="CDD" id="cd00082">
    <property type="entry name" value="HisKA"/>
    <property type="match status" value="1"/>
</dbReference>
<protein>
    <recommendedName>
        <fullName evidence="2">histidine kinase</fullName>
        <ecNumber evidence="2">2.7.13.3</ecNumber>
    </recommendedName>
</protein>
<sequence length="806" mass="87382">MGAQSPQESRKATTEPLNLDSPFERLTALARAMFDTPHAMVGVIDGEQTLFRANVGLDQTGLPRELTATHLMVAMGPGAVLIVEDGLKDERVRNHPMVVGAPFLRFFAGVTIANADGEAVGAIGVMDIRPRARPTDAEIENLKVLARMAGELIDRAEIGRRQSEQLKLLKLAEEMAGVGQWRMDAETLKSTWSDQVYRIYGVTREAFDPNLGDAIDFFHPGDRETLRQAVTHALATGEGFRIRARLVRADGEERLVDAHADTERGSDGRVESMFGVFQDVTEAVRAEHRLAESEQRHRLLADRATDIIITYGVDGLVTYVSPSIERVSGHRPQDVVGRPVTDLIHPEDVPALAESFREFVKAPPEWALRGVTYRGLVKDGGCRWFEARTSIIRDDEGRVIEFQDLVRDVTETKRLEEALIEARDRAEAGARAKSEFLANMSHELRTPLTSVIGFSGLLQQSTALPETERRYADRIGTASEALLGVINDILDYSKLEAGAVEMEARAFDPRALTQAAAAMVEGQCEVKGLGLAVKLDPGLPTALTGDEGRLRQVMLNFLANAAKFTSQGFVTLEASWTGERLRVAVTDTGIGIAADKIDTLFERFSQADNSTTRVYGGTGLGLSISRRLVEMMGGEIGAESRIGEGSTFWFEVPLTPAEAMATDEQAGGETASPDGLRILVADDAAANRELVVAILGAQGVALETVEDGARAVEAARGGGYDLILMDVHMPVMDGLDATRAIRALDGEAGRVPIVALTANVQPEQVLRCREAGMDDHVGKPIQVAELLRVIAARLEQRASVKASQAA</sequence>
<dbReference type="InterPro" id="IPR003661">
    <property type="entry name" value="HisK_dim/P_dom"/>
</dbReference>
<dbReference type="PROSITE" id="PS50110">
    <property type="entry name" value="RESPONSE_REGULATORY"/>
    <property type="match status" value="1"/>
</dbReference>
<proteinExistence type="predicted"/>
<evidence type="ECO:0000256" key="2">
    <source>
        <dbReference type="ARBA" id="ARBA00012438"/>
    </source>
</evidence>
<dbReference type="PROSITE" id="PS50112">
    <property type="entry name" value="PAS"/>
    <property type="match status" value="2"/>
</dbReference>
<dbReference type="SUPFAM" id="SSF55781">
    <property type="entry name" value="GAF domain-like"/>
    <property type="match status" value="1"/>
</dbReference>
<feature type="modified residue" description="4-aspartylphosphate" evidence="5">
    <location>
        <position position="726"/>
    </location>
</feature>
<organism evidence="10 11">
    <name type="scientific">Brevundimonas denitrificans</name>
    <dbReference type="NCBI Taxonomy" id="1443434"/>
    <lineage>
        <taxon>Bacteria</taxon>
        <taxon>Pseudomonadati</taxon>
        <taxon>Pseudomonadota</taxon>
        <taxon>Alphaproteobacteria</taxon>
        <taxon>Caulobacterales</taxon>
        <taxon>Caulobacteraceae</taxon>
        <taxon>Brevundimonas</taxon>
    </lineage>
</organism>
<dbReference type="SMART" id="SM00388">
    <property type="entry name" value="HisKA"/>
    <property type="match status" value="1"/>
</dbReference>
<feature type="domain" description="Response regulatory" evidence="7">
    <location>
        <begin position="677"/>
        <end position="794"/>
    </location>
</feature>
<dbReference type="Pfam" id="PF08447">
    <property type="entry name" value="PAS_3"/>
    <property type="match status" value="2"/>
</dbReference>
<dbReference type="InterPro" id="IPR000014">
    <property type="entry name" value="PAS"/>
</dbReference>
<comment type="catalytic activity">
    <reaction evidence="1">
        <text>ATP + protein L-histidine = ADP + protein N-phospho-L-histidine.</text>
        <dbReference type="EC" id="2.7.13.3"/>
    </reaction>
</comment>
<dbReference type="Pfam" id="PF00512">
    <property type="entry name" value="HisKA"/>
    <property type="match status" value="1"/>
</dbReference>
<dbReference type="InterPro" id="IPR036890">
    <property type="entry name" value="HATPase_C_sf"/>
</dbReference>
<feature type="domain" description="PAC" evidence="9">
    <location>
        <begin position="240"/>
        <end position="292"/>
    </location>
</feature>
<dbReference type="Gene3D" id="3.30.565.10">
    <property type="entry name" value="Histidine kinase-like ATPase, C-terminal domain"/>
    <property type="match status" value="1"/>
</dbReference>
<evidence type="ECO:0000259" key="7">
    <source>
        <dbReference type="PROSITE" id="PS50110"/>
    </source>
</evidence>
<dbReference type="InterPro" id="IPR003594">
    <property type="entry name" value="HATPase_dom"/>
</dbReference>
<dbReference type="PANTHER" id="PTHR45339">
    <property type="entry name" value="HYBRID SIGNAL TRANSDUCTION HISTIDINE KINASE J"/>
    <property type="match status" value="1"/>
</dbReference>
<dbReference type="Gene3D" id="3.30.450.40">
    <property type="match status" value="1"/>
</dbReference>
<dbReference type="PANTHER" id="PTHR45339:SF1">
    <property type="entry name" value="HYBRID SIGNAL TRANSDUCTION HISTIDINE KINASE J"/>
    <property type="match status" value="1"/>
</dbReference>
<keyword evidence="11" id="KW-1185">Reference proteome</keyword>
<evidence type="ECO:0000256" key="5">
    <source>
        <dbReference type="PROSITE-ProRule" id="PRU00169"/>
    </source>
</evidence>
<keyword evidence="10" id="KW-0418">Kinase</keyword>
<feature type="domain" description="PAS" evidence="8">
    <location>
        <begin position="165"/>
        <end position="237"/>
    </location>
</feature>
<dbReference type="InterPro" id="IPR000700">
    <property type="entry name" value="PAS-assoc_C"/>
</dbReference>
<dbReference type="PROSITE" id="PS50109">
    <property type="entry name" value="HIS_KIN"/>
    <property type="match status" value="1"/>
</dbReference>
<evidence type="ECO:0000259" key="6">
    <source>
        <dbReference type="PROSITE" id="PS50109"/>
    </source>
</evidence>
<reference evidence="11" key="1">
    <citation type="journal article" date="2019" name="Int. J. Syst. Evol. Microbiol.">
        <title>The Global Catalogue of Microorganisms (GCM) 10K type strain sequencing project: providing services to taxonomists for standard genome sequencing and annotation.</title>
        <authorList>
            <consortium name="The Broad Institute Genomics Platform"/>
            <consortium name="The Broad Institute Genome Sequencing Center for Infectious Disease"/>
            <person name="Wu L."/>
            <person name="Ma J."/>
        </authorList>
    </citation>
    <scope>NUCLEOTIDE SEQUENCE [LARGE SCALE GENOMIC DNA]</scope>
    <source>
        <strain evidence="11">NBRC 110107</strain>
    </source>
</reference>
<gene>
    <name evidence="10" type="ORF">GCM10007859_13510</name>
</gene>
<dbReference type="InterPro" id="IPR005467">
    <property type="entry name" value="His_kinase_dom"/>
</dbReference>
<dbReference type="Gene3D" id="3.40.50.2300">
    <property type="match status" value="1"/>
</dbReference>
<dbReference type="Gene3D" id="2.10.70.100">
    <property type="match status" value="1"/>
</dbReference>
<evidence type="ECO:0000256" key="4">
    <source>
        <dbReference type="ARBA" id="ARBA00023012"/>
    </source>
</evidence>
<dbReference type="SUPFAM" id="SSF52172">
    <property type="entry name" value="CheY-like"/>
    <property type="match status" value="1"/>
</dbReference>
<dbReference type="InterPro" id="IPR001610">
    <property type="entry name" value="PAC"/>
</dbReference>
<dbReference type="InterPro" id="IPR036097">
    <property type="entry name" value="HisK_dim/P_sf"/>
</dbReference>